<organism evidence="10">
    <name type="scientific">Ruegeria sp. PrR005</name>
    <dbReference type="NCBI Taxonomy" id="2706882"/>
    <lineage>
        <taxon>Bacteria</taxon>
        <taxon>Pseudomonadati</taxon>
        <taxon>Pseudomonadota</taxon>
        <taxon>Alphaproteobacteria</taxon>
        <taxon>Rhodobacterales</taxon>
        <taxon>Roseobacteraceae</taxon>
        <taxon>Ruegeria</taxon>
    </lineage>
</organism>
<dbReference type="EMBL" id="JAAGOX010000053">
    <property type="protein sequence ID" value="NDW47068.1"/>
    <property type="molecule type" value="Genomic_DNA"/>
</dbReference>
<dbReference type="RefSeq" id="WP_164132084.1">
    <property type="nucleotide sequence ID" value="NZ_JAAGOX010000053.1"/>
</dbReference>
<dbReference type="InterPro" id="IPR005320">
    <property type="entry name" value="Peptidase_S51"/>
</dbReference>
<dbReference type="PANTHER" id="PTHR36175:SF1">
    <property type="entry name" value="CYANOPHYCINASE"/>
    <property type="match status" value="1"/>
</dbReference>
<dbReference type="GO" id="GO:0008236">
    <property type="term" value="F:serine-type peptidase activity"/>
    <property type="evidence" value="ECO:0007669"/>
    <property type="project" value="UniProtKB-KW"/>
</dbReference>
<feature type="active site" description="Charge relay system" evidence="9">
    <location>
        <position position="178"/>
    </location>
</feature>
<evidence type="ECO:0000256" key="8">
    <source>
        <dbReference type="ARBA" id="ARBA00022825"/>
    </source>
</evidence>
<dbReference type="GO" id="GO:0004180">
    <property type="term" value="F:carboxypeptidase activity"/>
    <property type="evidence" value="ECO:0007669"/>
    <property type="project" value="UniProtKB-KW"/>
</dbReference>
<evidence type="ECO:0000256" key="4">
    <source>
        <dbReference type="ARBA" id="ARBA00013115"/>
    </source>
</evidence>
<keyword evidence="7 10" id="KW-0378">Hydrolase</keyword>
<accession>A0A6B2NUH4</accession>
<dbReference type="Pfam" id="PF03575">
    <property type="entry name" value="Peptidase_S51"/>
    <property type="match status" value="1"/>
</dbReference>
<dbReference type="PANTHER" id="PTHR36175">
    <property type="entry name" value="CYANOPHYCINASE"/>
    <property type="match status" value="1"/>
</dbReference>
<dbReference type="EC" id="3.4.15.6" evidence="4"/>
<comment type="catalytic activity">
    <reaction evidence="1">
        <text>[L-4-(L-arginin-2-N-yl)aspartate](n) + H2O = [L-4-(L-arginin-2-N-yl)aspartate](n-1) + L-4-(L-arginin-2-N-yl)aspartate</text>
        <dbReference type="Rhea" id="RHEA:12845"/>
        <dbReference type="Rhea" id="RHEA-COMP:13728"/>
        <dbReference type="Rhea" id="RHEA-COMP:13734"/>
        <dbReference type="ChEBI" id="CHEBI:15377"/>
        <dbReference type="ChEBI" id="CHEBI:137986"/>
        <dbReference type="ChEBI" id="CHEBI:137991"/>
        <dbReference type="EC" id="3.4.15.6"/>
    </reaction>
</comment>
<proteinExistence type="inferred from homology"/>
<keyword evidence="10" id="KW-0121">Carboxypeptidase</keyword>
<protein>
    <recommendedName>
        <fullName evidence="5">Cyanophycinase</fullName>
        <ecNumber evidence="4">3.4.15.6</ecNumber>
    </recommendedName>
</protein>
<evidence type="ECO:0000256" key="9">
    <source>
        <dbReference type="PIRSR" id="PIRSR032067-1"/>
    </source>
</evidence>
<dbReference type="GO" id="GO:0008241">
    <property type="term" value="F:peptidyl-dipeptidase activity"/>
    <property type="evidence" value="ECO:0007669"/>
    <property type="project" value="UniProtKB-EC"/>
</dbReference>
<feature type="active site" description="Charge relay system" evidence="9">
    <location>
        <position position="136"/>
    </location>
</feature>
<evidence type="ECO:0000313" key="10">
    <source>
        <dbReference type="EMBL" id="NDW47068.1"/>
    </source>
</evidence>
<dbReference type="PIRSF" id="PIRSF032067">
    <property type="entry name" value="Cyanophycinase"/>
    <property type="match status" value="1"/>
</dbReference>
<evidence type="ECO:0000256" key="3">
    <source>
        <dbReference type="ARBA" id="ARBA00006534"/>
    </source>
</evidence>
<dbReference type="CDD" id="cd03145">
    <property type="entry name" value="GAT1_cyanophycinase"/>
    <property type="match status" value="1"/>
</dbReference>
<keyword evidence="8" id="KW-0720">Serine protease</keyword>
<reference evidence="10" key="1">
    <citation type="submission" date="2020-02" db="EMBL/GenBank/DDBJ databases">
        <title>Delineation of the pyrene-degrading pathway in Roseobacter clade bacteria by genomic analysis.</title>
        <authorList>
            <person name="Zhou H."/>
            <person name="Wang H."/>
        </authorList>
    </citation>
    <scope>NUCLEOTIDE SEQUENCE</scope>
    <source>
        <strain evidence="10">PrR005</strain>
    </source>
</reference>
<comment type="function">
    <text evidence="2">Exopeptidase that catalyzes the hydrolytic cleavage of multi-L-arginyl-poly-L-aspartic acid (cyanophycin; a water-insoluble reserve polymer) into aspartate-arginine dipeptides.</text>
</comment>
<sequence length="299" mass="31491">MCPAPVDESTPRGFIIPIGGGEDRVKEMQIHRRFVELSGGADADIVVIPTASMLEETGPDYNRIFSELGAGRVEFLPISRRADCDNPDFAGMLDRATGIFMTGGNQLRLSAILGGTLVAQKIRRRNAAGVPVAGTSAGASIMSEHMVAGGSSNAGPAEGNITLAPGMGLTNAVIIDQHFTQRNRLGRLLTASSFNPFLIGLGIDEDTAAFIGPDNVFEVVGSGTVTVVDASHLTHSSMWEARRGQALSLLGLRLDVLGEGCRYDLTARQAFPPDEHLAFCTLPDRSGNSGATGGKTQLQ</sequence>
<keyword evidence="6" id="KW-0645">Protease</keyword>
<feature type="active site" description="Charge relay system" evidence="9">
    <location>
        <position position="205"/>
    </location>
</feature>
<comment type="caution">
    <text evidence="10">The sequence shown here is derived from an EMBL/GenBank/DDBJ whole genome shotgun (WGS) entry which is preliminary data.</text>
</comment>
<evidence type="ECO:0000256" key="5">
    <source>
        <dbReference type="ARBA" id="ARBA00015719"/>
    </source>
</evidence>
<dbReference type="NCBIfam" id="TIGR02069">
    <property type="entry name" value="cyanophycinase"/>
    <property type="match status" value="1"/>
</dbReference>
<dbReference type="InterPro" id="IPR011811">
    <property type="entry name" value="Peptidase_S51_cyanophycinase"/>
</dbReference>
<dbReference type="Gene3D" id="3.40.50.880">
    <property type="match status" value="1"/>
</dbReference>
<evidence type="ECO:0000256" key="1">
    <source>
        <dbReference type="ARBA" id="ARBA00001092"/>
    </source>
</evidence>
<evidence type="ECO:0000256" key="7">
    <source>
        <dbReference type="ARBA" id="ARBA00022801"/>
    </source>
</evidence>
<dbReference type="GO" id="GO:0006508">
    <property type="term" value="P:proteolysis"/>
    <property type="evidence" value="ECO:0007669"/>
    <property type="project" value="UniProtKB-KW"/>
</dbReference>
<evidence type="ECO:0000256" key="6">
    <source>
        <dbReference type="ARBA" id="ARBA00022670"/>
    </source>
</evidence>
<comment type="similarity">
    <text evidence="3">Belongs to the peptidase S51 family.</text>
</comment>
<dbReference type="InterPro" id="IPR029062">
    <property type="entry name" value="Class_I_gatase-like"/>
</dbReference>
<evidence type="ECO:0000256" key="2">
    <source>
        <dbReference type="ARBA" id="ARBA00002039"/>
    </source>
</evidence>
<dbReference type="AlphaFoldDB" id="A0A6B2NUH4"/>
<dbReference type="SUPFAM" id="SSF52317">
    <property type="entry name" value="Class I glutamine amidotransferase-like"/>
    <property type="match status" value="1"/>
</dbReference>
<gene>
    <name evidence="10" type="ORF">G0P99_19150</name>
</gene>
<name>A0A6B2NUH4_9RHOB</name>